<comment type="caution">
    <text evidence="1">The sequence shown here is derived from an EMBL/GenBank/DDBJ whole genome shotgun (WGS) entry which is preliminary data.</text>
</comment>
<dbReference type="EMBL" id="RCYR01000002">
    <property type="protein sequence ID" value="RYS81684.1"/>
    <property type="molecule type" value="Genomic_DNA"/>
</dbReference>
<dbReference type="RefSeq" id="WP_129794658.1">
    <property type="nucleotide sequence ID" value="NZ_RCYR01000002.1"/>
</dbReference>
<organism evidence="1 2">
    <name type="scientific">[Ruminococcus] torques</name>
    <dbReference type="NCBI Taxonomy" id="33039"/>
    <lineage>
        <taxon>Bacteria</taxon>
        <taxon>Bacillati</taxon>
        <taxon>Bacillota</taxon>
        <taxon>Clostridia</taxon>
        <taxon>Lachnospirales</taxon>
        <taxon>Lachnospiraceae</taxon>
        <taxon>Mediterraneibacter</taxon>
    </lineage>
</organism>
<dbReference type="Proteomes" id="UP000292665">
    <property type="component" value="Unassembled WGS sequence"/>
</dbReference>
<sequence>MKLREFLTVFEQSDRLRIVKNEKDVYTGFLALMAHAGNMEALMDAEVKRFRPTPEIRHKEWQKRGLMAPLQPQETPEYSFSDLQMSLYNTIYL</sequence>
<dbReference type="AlphaFoldDB" id="A0A4Q5C8T2"/>
<evidence type="ECO:0000313" key="2">
    <source>
        <dbReference type="Proteomes" id="UP000292665"/>
    </source>
</evidence>
<protein>
    <submittedName>
        <fullName evidence="1">Uncharacterized protein</fullName>
    </submittedName>
</protein>
<evidence type="ECO:0000313" key="1">
    <source>
        <dbReference type="EMBL" id="RYS81684.1"/>
    </source>
</evidence>
<accession>A0A4Q5C8T2</accession>
<proteinExistence type="predicted"/>
<reference evidence="1 2" key="1">
    <citation type="journal article" date="2019" name="Science, e1252229">
        <title>Invertible promoters mediate bacterial phase variation, antibiotic resistance, and host adaptation in the gut.</title>
        <authorList>
            <person name="Jiang X."/>
            <person name="Hall A.B."/>
            <person name="Arthur T.D."/>
            <person name="Plichta D.R."/>
            <person name="Covington C.T."/>
            <person name="Poyet M."/>
            <person name="Crothers J."/>
            <person name="Moses P.L."/>
            <person name="Tolonen A.C."/>
            <person name="Vlamakis H."/>
            <person name="Alm E.J."/>
            <person name="Xavier R.J."/>
        </authorList>
    </citation>
    <scope>NUCLEOTIDE SEQUENCE [LARGE SCALE GENOMIC DNA]</scope>
    <source>
        <strain evidence="2">aa_0143</strain>
    </source>
</reference>
<gene>
    <name evidence="1" type="ORF">EAI93_02265</name>
</gene>
<name>A0A4Q5C8T2_9FIRM</name>